<dbReference type="Pfam" id="PF00690">
    <property type="entry name" value="Cation_ATPase_N"/>
    <property type="match status" value="1"/>
</dbReference>
<dbReference type="InterPro" id="IPR023298">
    <property type="entry name" value="ATPase_P-typ_TM_dom_sf"/>
</dbReference>
<dbReference type="InterPro" id="IPR023299">
    <property type="entry name" value="ATPase_P-typ_cyto_dom_N"/>
</dbReference>
<dbReference type="PANTHER" id="PTHR42861">
    <property type="entry name" value="CALCIUM-TRANSPORTING ATPASE"/>
    <property type="match status" value="1"/>
</dbReference>
<dbReference type="SMART" id="SM00831">
    <property type="entry name" value="Cation_ATPase_N"/>
    <property type="match status" value="1"/>
</dbReference>
<dbReference type="InterPro" id="IPR004014">
    <property type="entry name" value="ATPase_P-typ_cation-transptr_N"/>
</dbReference>
<dbReference type="Pfam" id="PF08282">
    <property type="entry name" value="Hydrolase_3"/>
    <property type="match status" value="1"/>
</dbReference>
<keyword evidence="2" id="KW-0597">Phosphoprotein</keyword>
<evidence type="ECO:0000259" key="11">
    <source>
        <dbReference type="SMART" id="SM00831"/>
    </source>
</evidence>
<dbReference type="InterPro" id="IPR018303">
    <property type="entry name" value="ATPase_P-typ_P_site"/>
</dbReference>
<evidence type="ECO:0000313" key="12">
    <source>
        <dbReference type="EMBL" id="TRM64769.1"/>
    </source>
</evidence>
<dbReference type="GO" id="GO:0012505">
    <property type="term" value="C:endomembrane system"/>
    <property type="evidence" value="ECO:0007669"/>
    <property type="project" value="UniProtKB-SubCell"/>
</dbReference>
<evidence type="ECO:0000313" key="13">
    <source>
        <dbReference type="Proteomes" id="UP000320762"/>
    </source>
</evidence>
<dbReference type="STRING" id="97359.A0A550CJ16"/>
<dbReference type="Pfam" id="PF00122">
    <property type="entry name" value="E1-E2_ATPase"/>
    <property type="match status" value="1"/>
</dbReference>
<proteinExistence type="predicted"/>
<dbReference type="InterPro" id="IPR001757">
    <property type="entry name" value="P_typ_ATPase"/>
</dbReference>
<dbReference type="Gene3D" id="3.40.1110.10">
    <property type="entry name" value="Calcium-transporting ATPase, cytoplasmic domain N"/>
    <property type="match status" value="1"/>
</dbReference>
<dbReference type="GO" id="GO:0030001">
    <property type="term" value="P:metal ion transport"/>
    <property type="evidence" value="ECO:0007669"/>
    <property type="project" value="UniProtKB-ARBA"/>
</dbReference>
<evidence type="ECO:0000256" key="8">
    <source>
        <dbReference type="ARBA" id="ARBA00022989"/>
    </source>
</evidence>
<dbReference type="SUPFAM" id="SSF56784">
    <property type="entry name" value="HAD-like"/>
    <property type="match status" value="1"/>
</dbReference>
<dbReference type="EMBL" id="VDMD01000006">
    <property type="protein sequence ID" value="TRM64769.1"/>
    <property type="molecule type" value="Genomic_DNA"/>
</dbReference>
<dbReference type="Pfam" id="PF00689">
    <property type="entry name" value="Cation_ATPase_C"/>
    <property type="match status" value="1"/>
</dbReference>
<evidence type="ECO:0000256" key="4">
    <source>
        <dbReference type="ARBA" id="ARBA00022741"/>
    </source>
</evidence>
<dbReference type="Gene3D" id="3.40.50.1000">
    <property type="entry name" value="HAD superfamily/HAD-like"/>
    <property type="match status" value="1"/>
</dbReference>
<feature type="transmembrane region" description="Helical" evidence="10">
    <location>
        <begin position="283"/>
        <end position="305"/>
    </location>
</feature>
<dbReference type="SFLD" id="SFLDG00002">
    <property type="entry name" value="C1.7:_P-type_atpase_like"/>
    <property type="match status" value="1"/>
</dbReference>
<dbReference type="InterPro" id="IPR006068">
    <property type="entry name" value="ATPase_P-typ_cation-transptr_C"/>
</dbReference>
<reference evidence="12 13" key="1">
    <citation type="journal article" date="2019" name="New Phytol.">
        <title>Comparative genomics reveals unique wood-decay strategies and fruiting body development in the Schizophyllaceae.</title>
        <authorList>
            <person name="Almasi E."/>
            <person name="Sahu N."/>
            <person name="Krizsan K."/>
            <person name="Balint B."/>
            <person name="Kovacs G.M."/>
            <person name="Kiss B."/>
            <person name="Cseklye J."/>
            <person name="Drula E."/>
            <person name="Henrissat B."/>
            <person name="Nagy I."/>
            <person name="Chovatia M."/>
            <person name="Adam C."/>
            <person name="LaButti K."/>
            <person name="Lipzen A."/>
            <person name="Riley R."/>
            <person name="Grigoriev I.V."/>
            <person name="Nagy L.G."/>
        </authorList>
    </citation>
    <scope>NUCLEOTIDE SEQUENCE [LARGE SCALE GENOMIC DNA]</scope>
    <source>
        <strain evidence="12 13">NL-1724</strain>
    </source>
</reference>
<keyword evidence="5" id="KW-0067">ATP-binding</keyword>
<dbReference type="GO" id="GO:0016887">
    <property type="term" value="F:ATP hydrolysis activity"/>
    <property type="evidence" value="ECO:0007669"/>
    <property type="project" value="InterPro"/>
</dbReference>
<keyword evidence="9 10" id="KW-0472">Membrane</keyword>
<dbReference type="PRINTS" id="PR00119">
    <property type="entry name" value="CATATPASE"/>
</dbReference>
<evidence type="ECO:0000256" key="1">
    <source>
        <dbReference type="ARBA" id="ARBA00004127"/>
    </source>
</evidence>
<keyword evidence="3 10" id="KW-0812">Transmembrane</keyword>
<dbReference type="NCBIfam" id="TIGR01494">
    <property type="entry name" value="ATPase_P-type"/>
    <property type="match status" value="2"/>
</dbReference>
<evidence type="ECO:0000256" key="5">
    <source>
        <dbReference type="ARBA" id="ARBA00022840"/>
    </source>
</evidence>
<dbReference type="SUPFAM" id="SSF81653">
    <property type="entry name" value="Calcium ATPase, transduction domain A"/>
    <property type="match status" value="1"/>
</dbReference>
<gene>
    <name evidence="12" type="ORF">BD626DRAFT_567641</name>
</gene>
<name>A0A550CJ16_9AGAR</name>
<feature type="transmembrane region" description="Helical" evidence="10">
    <location>
        <begin position="89"/>
        <end position="107"/>
    </location>
</feature>
<evidence type="ECO:0000256" key="2">
    <source>
        <dbReference type="ARBA" id="ARBA00022553"/>
    </source>
</evidence>
<evidence type="ECO:0000256" key="10">
    <source>
        <dbReference type="SAM" id="Phobius"/>
    </source>
</evidence>
<feature type="transmembrane region" description="Helical" evidence="10">
    <location>
        <begin position="63"/>
        <end position="83"/>
    </location>
</feature>
<protein>
    <submittedName>
        <fullName evidence="12">Potassium/sodium eff</fullName>
    </submittedName>
</protein>
<evidence type="ECO:0000256" key="9">
    <source>
        <dbReference type="ARBA" id="ARBA00023136"/>
    </source>
</evidence>
<dbReference type="PRINTS" id="PR00120">
    <property type="entry name" value="HATPASE"/>
</dbReference>
<dbReference type="Pfam" id="PF13246">
    <property type="entry name" value="Cation_ATPase"/>
    <property type="match status" value="1"/>
</dbReference>
<dbReference type="PROSITE" id="PS00154">
    <property type="entry name" value="ATPASE_E1_E2"/>
    <property type="match status" value="1"/>
</dbReference>
<keyword evidence="7" id="KW-1278">Translocase</keyword>
<feature type="transmembrane region" description="Helical" evidence="10">
    <location>
        <begin position="805"/>
        <end position="826"/>
    </location>
</feature>
<dbReference type="Gene3D" id="2.70.150.10">
    <property type="entry name" value="Calcium-transporting ATPase, cytoplasmic transduction domain A"/>
    <property type="match status" value="1"/>
</dbReference>
<comment type="caution">
    <text evidence="12">The sequence shown here is derived from an EMBL/GenBank/DDBJ whole genome shotgun (WGS) entry which is preliminary data.</text>
</comment>
<keyword evidence="13" id="KW-1185">Reference proteome</keyword>
<dbReference type="FunFam" id="2.70.150.10:FF:000160">
    <property type="entry name" value="Sarcoplasmic/endoplasmic reticulum calcium ATPase 1"/>
    <property type="match status" value="1"/>
</dbReference>
<dbReference type="SUPFAM" id="SSF81660">
    <property type="entry name" value="Metal cation-transporting ATPase, ATP-binding domain N"/>
    <property type="match status" value="1"/>
</dbReference>
<comment type="subcellular location">
    <subcellularLocation>
        <location evidence="1">Endomembrane system</location>
        <topology evidence="1">Multi-pass membrane protein</topology>
    </subcellularLocation>
</comment>
<dbReference type="InterPro" id="IPR044492">
    <property type="entry name" value="P_typ_ATPase_HD_dom"/>
</dbReference>
<dbReference type="Gene3D" id="1.20.1110.10">
    <property type="entry name" value="Calcium-transporting ATPase, transmembrane domain"/>
    <property type="match status" value="1"/>
</dbReference>
<feature type="transmembrane region" description="Helical" evidence="10">
    <location>
        <begin position="1004"/>
        <end position="1023"/>
    </location>
</feature>
<feature type="transmembrane region" description="Helical" evidence="10">
    <location>
        <begin position="972"/>
        <end position="992"/>
    </location>
</feature>
<dbReference type="SFLD" id="SFLDF00027">
    <property type="entry name" value="p-type_atpase"/>
    <property type="match status" value="1"/>
</dbReference>
<dbReference type="GO" id="GO:0005524">
    <property type="term" value="F:ATP binding"/>
    <property type="evidence" value="ECO:0007669"/>
    <property type="project" value="UniProtKB-KW"/>
</dbReference>
<organism evidence="12 13">
    <name type="scientific">Schizophyllum amplum</name>
    <dbReference type="NCBI Taxonomy" id="97359"/>
    <lineage>
        <taxon>Eukaryota</taxon>
        <taxon>Fungi</taxon>
        <taxon>Dikarya</taxon>
        <taxon>Basidiomycota</taxon>
        <taxon>Agaricomycotina</taxon>
        <taxon>Agaricomycetes</taxon>
        <taxon>Agaricomycetidae</taxon>
        <taxon>Agaricales</taxon>
        <taxon>Schizophyllaceae</taxon>
        <taxon>Schizophyllum</taxon>
    </lineage>
</organism>
<feature type="transmembrane region" description="Helical" evidence="10">
    <location>
        <begin position="311"/>
        <end position="338"/>
    </location>
</feature>
<dbReference type="InterPro" id="IPR036412">
    <property type="entry name" value="HAD-like_sf"/>
</dbReference>
<dbReference type="OrthoDB" id="3352408at2759"/>
<dbReference type="InterPro" id="IPR059000">
    <property type="entry name" value="ATPase_P-type_domA"/>
</dbReference>
<dbReference type="AlphaFoldDB" id="A0A550CJ16"/>
<sequence length="1065" mass="114544">MSEKQAEPRLLDKAAHTLEASAILEELNVDSETGLGDQCAKDTLARNGPNELRPPKKPSPVKVFLAQVANAMTIVLIAAMAVSFGTGDWIAGGVIAALVMMNVLVGFTQEWKAVKSISALESVGSPLATVIRHEGGGSKVQGRAIRLSTTDVVVGDIVAVKNGDVVPADARVLPGHLSNLECNEALLTGEALPVGKTVEPLDDPNCPVGDRTNMIFAGSTVTKGRARAVVVTTGMATELGKIAAALDSKAQSNKTGFARFRENVAVAMGISGTTPLQMKMNKLAYTILFFAVILAIIVVSSTGYSTIPDSIATYAVAAAVSLLPASLVAVVSMTLAVACRDLADRNALVRRMDAVETIGGVTDICSDKTGTITLGRMVLKKAWIPGDMNDKEDLGKSYSVETSADPYFPRGMICETEDDEHDHGDEDECDACIRELDPRLHDLVQSGALNNMATIHRGKGEKGYEADGDPTEIALQVFAHKAGLGKPFLTHAKTHGAPLKQMLTRDSTTNIGAPHVEVHGHFEMLVEHPFDSTVKRMCTVWEYLPIQGERQQHGEDLIVYMKGAVERVMERCTHVGMGPDRIELTERAKKTINERMDALASQGLRVLCLAGKYIPMSQKDGVKTMKRDELESSCGVLGLVGIYDPPRPESRGAVMDSHMAGIVPRMLTGDHAATARTIAISVGILPEGVKIPETAVMTGPQFDALSEAEIDALPELPVVVARCAPETKVRMVDALHRRGRKTVMTGDGVNDSPALKRADVGVAMGLNGSDVAKGAADMVLSDDNFSTIVRAIRKGRSVFQNLSKFLIYLLSGNVAEVIVLMIGLAFRTDGVAVYPLSPVAALWINTVAADPPALALGLEPTDKHTMEFGPENFQNMFTPSWFLDTIGYGTLMGAQTLANFVIVQYGVADGAVDIEPYCNDALVGLQNGCDIVFRARGTAFATLEIILMLHAITCKHVTKSIFSMNHLENRTLLWCVLSLILIVFPILYIPAIDDRVFQVKGLTWHWGLVFGQAILYLVLAELYKMARRAYVRSRPPKAEHPAVVEGRRRGVPLHMADTIASPSAV</sequence>
<evidence type="ECO:0000256" key="7">
    <source>
        <dbReference type="ARBA" id="ARBA00022967"/>
    </source>
</evidence>
<accession>A0A550CJ16</accession>
<keyword evidence="8 10" id="KW-1133">Transmembrane helix</keyword>
<dbReference type="InterPro" id="IPR008250">
    <property type="entry name" value="ATPase_P-typ_transduc_dom_A_sf"/>
</dbReference>
<evidence type="ECO:0000256" key="3">
    <source>
        <dbReference type="ARBA" id="ARBA00022692"/>
    </source>
</evidence>
<feature type="domain" description="Cation-transporting P-type ATPase N-terminal" evidence="11">
    <location>
        <begin position="14"/>
        <end position="88"/>
    </location>
</feature>
<dbReference type="InterPro" id="IPR023214">
    <property type="entry name" value="HAD_sf"/>
</dbReference>
<dbReference type="Proteomes" id="UP000320762">
    <property type="component" value="Unassembled WGS sequence"/>
</dbReference>
<dbReference type="SFLD" id="SFLDS00003">
    <property type="entry name" value="Haloacid_Dehalogenase"/>
    <property type="match status" value="1"/>
</dbReference>
<dbReference type="GO" id="GO:0016020">
    <property type="term" value="C:membrane"/>
    <property type="evidence" value="ECO:0007669"/>
    <property type="project" value="InterPro"/>
</dbReference>
<keyword evidence="4" id="KW-0547">Nucleotide-binding</keyword>
<dbReference type="SUPFAM" id="SSF81665">
    <property type="entry name" value="Calcium ATPase, transmembrane domain M"/>
    <property type="match status" value="1"/>
</dbReference>
<evidence type="ECO:0000256" key="6">
    <source>
        <dbReference type="ARBA" id="ARBA00022842"/>
    </source>
</evidence>
<keyword evidence="6" id="KW-0460">Magnesium</keyword>